<evidence type="ECO:0000313" key="1">
    <source>
        <dbReference type="EMBL" id="SAL43151.1"/>
    </source>
</evidence>
<protein>
    <submittedName>
        <fullName evidence="1">Integrase catalytic region</fullName>
    </submittedName>
</protein>
<proteinExistence type="predicted"/>
<dbReference type="EMBL" id="FCOC02000016">
    <property type="protein sequence ID" value="SAL43151.1"/>
    <property type="molecule type" value="Genomic_DNA"/>
</dbReference>
<accession>A0A158HGQ6</accession>
<sequence>MYSYKDRVQAVQLYLKLGKRIKATFGRLKTELFYPRD</sequence>
<name>A0A158HGQ6_CABSO</name>
<dbReference type="Proteomes" id="UP000054893">
    <property type="component" value="Unassembled WGS sequence"/>
</dbReference>
<gene>
    <name evidence="1" type="ORF">AWB64_04592</name>
</gene>
<evidence type="ECO:0000313" key="2">
    <source>
        <dbReference type="Proteomes" id="UP000054893"/>
    </source>
</evidence>
<dbReference type="AlphaFoldDB" id="A0A158HGQ6"/>
<reference evidence="1 2" key="1">
    <citation type="submission" date="2016-01" db="EMBL/GenBank/DDBJ databases">
        <authorList>
            <person name="Oliw E.H."/>
        </authorList>
    </citation>
    <scope>NUCLEOTIDE SEQUENCE [LARGE SCALE GENOMIC DNA]</scope>
    <source>
        <strain evidence="1">LMG 22029</strain>
    </source>
</reference>
<organism evidence="1 2">
    <name type="scientific">Caballeronia sordidicola</name>
    <name type="common">Burkholderia sordidicola</name>
    <dbReference type="NCBI Taxonomy" id="196367"/>
    <lineage>
        <taxon>Bacteria</taxon>
        <taxon>Pseudomonadati</taxon>
        <taxon>Pseudomonadota</taxon>
        <taxon>Betaproteobacteria</taxon>
        <taxon>Burkholderiales</taxon>
        <taxon>Burkholderiaceae</taxon>
        <taxon>Caballeronia</taxon>
    </lineage>
</organism>